<keyword evidence="3" id="KW-1185">Reference proteome</keyword>
<dbReference type="InterPro" id="IPR017900">
    <property type="entry name" value="4Fe4S_Fe_S_CS"/>
</dbReference>
<dbReference type="PROSITE" id="PS51379">
    <property type="entry name" value="4FE4S_FER_2"/>
    <property type="match status" value="2"/>
</dbReference>
<dbReference type="GO" id="GO:0016491">
    <property type="term" value="F:oxidoreductase activity"/>
    <property type="evidence" value="ECO:0007669"/>
    <property type="project" value="UniProtKB-ARBA"/>
</dbReference>
<evidence type="ECO:0000313" key="3">
    <source>
        <dbReference type="Proteomes" id="UP000001106"/>
    </source>
</evidence>
<accession>A6UWL2</accession>
<dbReference type="PROSITE" id="PS00198">
    <property type="entry name" value="4FE4S_FER_1"/>
    <property type="match status" value="1"/>
</dbReference>
<dbReference type="InterPro" id="IPR017896">
    <property type="entry name" value="4Fe4S_Fe-S-bd"/>
</dbReference>
<dbReference type="Proteomes" id="UP000001106">
    <property type="component" value="Chromosome"/>
</dbReference>
<name>A6UWL2_META3</name>
<dbReference type="HOGENOM" id="CLU_139698_5_6_2"/>
<dbReference type="STRING" id="419665.Maeo_1308"/>
<sequence length="57" mass="6120">MEVNIEKCGYCGACVGVCNRLAIELIENTVIIDNEKCNSCGLCAIVCPLNALNTLEE</sequence>
<feature type="domain" description="4Fe-4S ferredoxin-type" evidence="1">
    <location>
        <begin position="28"/>
        <end position="57"/>
    </location>
</feature>
<dbReference type="KEGG" id="mae:Maeo_1308"/>
<organism evidence="2 3">
    <name type="scientific">Methanococcus aeolicus (strain ATCC BAA-1280 / DSM 17508 / OCM 812 / Nankai-3)</name>
    <dbReference type="NCBI Taxonomy" id="419665"/>
    <lineage>
        <taxon>Archaea</taxon>
        <taxon>Methanobacteriati</taxon>
        <taxon>Methanobacteriota</taxon>
        <taxon>Methanomada group</taxon>
        <taxon>Methanococci</taxon>
        <taxon>Methanococcales</taxon>
        <taxon>Methanococcaceae</taxon>
        <taxon>Methanococcus</taxon>
    </lineage>
</organism>
<feature type="domain" description="4Fe-4S ferredoxin-type" evidence="1">
    <location>
        <begin position="1"/>
        <end position="27"/>
    </location>
</feature>
<gene>
    <name evidence="2" type="ordered locus">Maeo_1308</name>
</gene>
<dbReference type="Gene3D" id="3.30.70.20">
    <property type="match status" value="1"/>
</dbReference>
<dbReference type="RefSeq" id="WP_011974016.1">
    <property type="nucleotide sequence ID" value="NC_009635.1"/>
</dbReference>
<dbReference type="Pfam" id="PF00037">
    <property type="entry name" value="Fer4"/>
    <property type="match status" value="1"/>
</dbReference>
<dbReference type="EMBL" id="CP000743">
    <property type="protein sequence ID" value="ABR56884.1"/>
    <property type="molecule type" value="Genomic_DNA"/>
</dbReference>
<dbReference type="AlphaFoldDB" id="A6UWL2"/>
<evidence type="ECO:0000313" key="2">
    <source>
        <dbReference type="EMBL" id="ABR56884.1"/>
    </source>
</evidence>
<evidence type="ECO:0000259" key="1">
    <source>
        <dbReference type="PROSITE" id="PS51379"/>
    </source>
</evidence>
<dbReference type="GeneID" id="5326830"/>
<reference evidence="2" key="1">
    <citation type="submission" date="2007-06" db="EMBL/GenBank/DDBJ databases">
        <title>Complete sequence of Methanococcus aeolicus Nankai-3.</title>
        <authorList>
            <consortium name="US DOE Joint Genome Institute"/>
            <person name="Copeland A."/>
            <person name="Lucas S."/>
            <person name="Lapidus A."/>
            <person name="Barry K."/>
            <person name="Glavina del Rio T."/>
            <person name="Dalin E."/>
            <person name="Tice H."/>
            <person name="Pitluck S."/>
            <person name="Chain P."/>
            <person name="Malfatti S."/>
            <person name="Shin M."/>
            <person name="Vergez L."/>
            <person name="Schmutz J."/>
            <person name="Larimer F."/>
            <person name="Land M."/>
            <person name="Hauser L."/>
            <person name="Kyrpides N."/>
            <person name="Lykidis A."/>
            <person name="Sieprawska-Lupa M."/>
            <person name="Whitman W.B."/>
            <person name="Richardson P."/>
        </authorList>
    </citation>
    <scope>NUCLEOTIDE SEQUENCE [LARGE SCALE GENOMIC DNA]</scope>
    <source>
        <strain evidence="2">Nankai-3</strain>
    </source>
</reference>
<dbReference type="eggNOG" id="arCOG00958">
    <property type="taxonomic scope" value="Archaea"/>
</dbReference>
<proteinExistence type="predicted"/>
<dbReference type="SUPFAM" id="SSF54862">
    <property type="entry name" value="4Fe-4S ferredoxins"/>
    <property type="match status" value="1"/>
</dbReference>
<protein>
    <submittedName>
        <fullName evidence="2">4Fe-4S ferredoxin iron-sulfur binding domain protein</fullName>
    </submittedName>
</protein>